<dbReference type="Proteomes" id="UP000028725">
    <property type="component" value="Unassembled WGS sequence"/>
</dbReference>
<proteinExistence type="predicted"/>
<accession>A0A085WQQ8</accession>
<gene>
    <name evidence="2" type="ORF">DB31_5063</name>
</gene>
<keyword evidence="1" id="KW-0472">Membrane</keyword>
<keyword evidence="1" id="KW-1133">Transmembrane helix</keyword>
<dbReference type="EMBL" id="JMCB01000003">
    <property type="protein sequence ID" value="KFE70021.1"/>
    <property type="molecule type" value="Genomic_DNA"/>
</dbReference>
<sequence length="254" mass="28114">MQFAIPHAPRRVRFSQVPGAVGRLVRTVILGLLFMAVVGAGAAFAGRFFIKERDFFARAEEVEGFVASSKLPPPEKRVDAEATLEVLYSVDERQYTVNGVRTAAEYAEGLGRGAQVKLLVDPSQPDKPREAQFARAQSGAINLLPWGLGVGALGAVVLFLRELRRTIRAELEPLRRGDLVWLTPDGPLPETRSETVFPASYYRKDVKHAVRARARPGRAPVRNGAKVLAAVIPREQDWVRVIDEDLARTLGWIR</sequence>
<comment type="caution">
    <text evidence="2">The sequence shown here is derived from an EMBL/GenBank/DDBJ whole genome shotgun (WGS) entry which is preliminary data.</text>
</comment>
<dbReference type="AlphaFoldDB" id="A0A085WQQ8"/>
<dbReference type="PATRIC" id="fig|394096.3.peg.1547"/>
<evidence type="ECO:0000256" key="1">
    <source>
        <dbReference type="SAM" id="Phobius"/>
    </source>
</evidence>
<name>A0A085WQQ8_9BACT</name>
<reference evidence="2 3" key="1">
    <citation type="submission" date="2014-04" db="EMBL/GenBank/DDBJ databases">
        <title>Genome assembly of Hyalangium minutum DSM 14724.</title>
        <authorList>
            <person name="Sharma G."/>
            <person name="Subramanian S."/>
        </authorList>
    </citation>
    <scope>NUCLEOTIDE SEQUENCE [LARGE SCALE GENOMIC DNA]</scope>
    <source>
        <strain evidence="2 3">DSM 14724</strain>
    </source>
</reference>
<organism evidence="2 3">
    <name type="scientific">Hyalangium minutum</name>
    <dbReference type="NCBI Taxonomy" id="394096"/>
    <lineage>
        <taxon>Bacteria</taxon>
        <taxon>Pseudomonadati</taxon>
        <taxon>Myxococcota</taxon>
        <taxon>Myxococcia</taxon>
        <taxon>Myxococcales</taxon>
        <taxon>Cystobacterineae</taxon>
        <taxon>Archangiaceae</taxon>
        <taxon>Hyalangium</taxon>
    </lineage>
</organism>
<dbReference type="STRING" id="394096.DB31_5063"/>
<keyword evidence="3" id="KW-1185">Reference proteome</keyword>
<feature type="transmembrane region" description="Helical" evidence="1">
    <location>
        <begin position="28"/>
        <end position="50"/>
    </location>
</feature>
<evidence type="ECO:0000313" key="3">
    <source>
        <dbReference type="Proteomes" id="UP000028725"/>
    </source>
</evidence>
<feature type="transmembrane region" description="Helical" evidence="1">
    <location>
        <begin position="139"/>
        <end position="160"/>
    </location>
</feature>
<protein>
    <recommendedName>
        <fullName evidence="4">DUF3592 domain-containing protein</fullName>
    </recommendedName>
</protein>
<evidence type="ECO:0008006" key="4">
    <source>
        <dbReference type="Google" id="ProtNLM"/>
    </source>
</evidence>
<dbReference type="OrthoDB" id="5380649at2"/>
<dbReference type="RefSeq" id="WP_044184550.1">
    <property type="nucleotide sequence ID" value="NZ_JMCB01000003.1"/>
</dbReference>
<keyword evidence="1" id="KW-0812">Transmembrane</keyword>
<evidence type="ECO:0000313" key="2">
    <source>
        <dbReference type="EMBL" id="KFE70021.1"/>
    </source>
</evidence>